<dbReference type="PROSITE" id="PS00086">
    <property type="entry name" value="CYTOCHROME_P450"/>
    <property type="match status" value="1"/>
</dbReference>
<evidence type="ECO:0000256" key="5">
    <source>
        <dbReference type="PIRSR" id="PIRSR602401-1"/>
    </source>
</evidence>
<dbReference type="AlphaFoldDB" id="A0A8J2HXK0"/>
<dbReference type="GO" id="GO:0016705">
    <property type="term" value="F:oxidoreductase activity, acting on paired donors, with incorporation or reduction of molecular oxygen"/>
    <property type="evidence" value="ECO:0007669"/>
    <property type="project" value="InterPro"/>
</dbReference>
<protein>
    <recommendedName>
        <fullName evidence="9">Cytochrome P450</fullName>
    </recommendedName>
</protein>
<evidence type="ECO:0000256" key="6">
    <source>
        <dbReference type="RuleBase" id="RU000461"/>
    </source>
</evidence>
<gene>
    <name evidence="7" type="ORF">ALTATR162_LOCUS2277</name>
</gene>
<dbReference type="Gene3D" id="1.10.630.10">
    <property type="entry name" value="Cytochrome P450"/>
    <property type="match status" value="1"/>
</dbReference>
<keyword evidence="3 5" id="KW-0479">Metal-binding</keyword>
<dbReference type="PRINTS" id="PR00463">
    <property type="entry name" value="EP450I"/>
</dbReference>
<dbReference type="GO" id="GO:0004497">
    <property type="term" value="F:monooxygenase activity"/>
    <property type="evidence" value="ECO:0007669"/>
    <property type="project" value="UniProtKB-KW"/>
</dbReference>
<dbReference type="SUPFAM" id="SSF48264">
    <property type="entry name" value="Cytochrome P450"/>
    <property type="match status" value="1"/>
</dbReference>
<accession>A0A8J2HXK0</accession>
<comment type="caution">
    <text evidence="7">The sequence shown here is derived from an EMBL/GenBank/DDBJ whole genome shotgun (WGS) entry which is preliminary data.</text>
</comment>
<dbReference type="GeneID" id="67013704"/>
<keyword evidence="4 5" id="KW-0408">Iron</keyword>
<comment type="cofactor">
    <cofactor evidence="1 5">
        <name>heme</name>
        <dbReference type="ChEBI" id="CHEBI:30413"/>
    </cofactor>
</comment>
<proteinExistence type="inferred from homology"/>
<dbReference type="PRINTS" id="PR00385">
    <property type="entry name" value="P450"/>
</dbReference>
<evidence type="ECO:0000313" key="8">
    <source>
        <dbReference type="Proteomes" id="UP000676310"/>
    </source>
</evidence>
<keyword evidence="8" id="KW-1185">Reference proteome</keyword>
<keyword evidence="6" id="KW-0503">Monooxygenase</keyword>
<dbReference type="InterPro" id="IPR002401">
    <property type="entry name" value="Cyt_P450_E_grp-I"/>
</dbReference>
<name>A0A8J2HXK0_9PLEO</name>
<keyword evidence="5 6" id="KW-0349">Heme</keyword>
<dbReference type="PANTHER" id="PTHR24305:SF232">
    <property type="entry name" value="P450, PUTATIVE (EUROFUNG)-RELATED"/>
    <property type="match status" value="1"/>
</dbReference>
<organism evidence="7 8">
    <name type="scientific">Alternaria atra</name>
    <dbReference type="NCBI Taxonomy" id="119953"/>
    <lineage>
        <taxon>Eukaryota</taxon>
        <taxon>Fungi</taxon>
        <taxon>Dikarya</taxon>
        <taxon>Ascomycota</taxon>
        <taxon>Pezizomycotina</taxon>
        <taxon>Dothideomycetes</taxon>
        <taxon>Pleosporomycetidae</taxon>
        <taxon>Pleosporales</taxon>
        <taxon>Pleosporineae</taxon>
        <taxon>Pleosporaceae</taxon>
        <taxon>Alternaria</taxon>
        <taxon>Alternaria sect. Ulocladioides</taxon>
    </lineage>
</organism>
<dbReference type="GO" id="GO:0005506">
    <property type="term" value="F:iron ion binding"/>
    <property type="evidence" value="ECO:0007669"/>
    <property type="project" value="InterPro"/>
</dbReference>
<dbReference type="GO" id="GO:0020037">
    <property type="term" value="F:heme binding"/>
    <property type="evidence" value="ECO:0007669"/>
    <property type="project" value="InterPro"/>
</dbReference>
<dbReference type="InterPro" id="IPR017972">
    <property type="entry name" value="Cyt_P450_CS"/>
</dbReference>
<evidence type="ECO:0000313" key="7">
    <source>
        <dbReference type="EMBL" id="CAG5148970.1"/>
    </source>
</evidence>
<comment type="similarity">
    <text evidence="2 6">Belongs to the cytochrome P450 family.</text>
</comment>
<evidence type="ECO:0000256" key="3">
    <source>
        <dbReference type="ARBA" id="ARBA00022723"/>
    </source>
</evidence>
<dbReference type="InterPro" id="IPR050121">
    <property type="entry name" value="Cytochrome_P450_monoxygenase"/>
</dbReference>
<evidence type="ECO:0008006" key="9">
    <source>
        <dbReference type="Google" id="ProtNLM"/>
    </source>
</evidence>
<keyword evidence="6" id="KW-0560">Oxidoreductase</keyword>
<evidence type="ECO:0000256" key="4">
    <source>
        <dbReference type="ARBA" id="ARBA00023004"/>
    </source>
</evidence>
<dbReference type="RefSeq" id="XP_043165816.1">
    <property type="nucleotide sequence ID" value="XM_043309881.1"/>
</dbReference>
<dbReference type="PANTHER" id="PTHR24305">
    <property type="entry name" value="CYTOCHROME P450"/>
    <property type="match status" value="1"/>
</dbReference>
<reference evidence="7" key="1">
    <citation type="submission" date="2021-05" db="EMBL/GenBank/DDBJ databases">
        <authorList>
            <person name="Stam R."/>
        </authorList>
    </citation>
    <scope>NUCLEOTIDE SEQUENCE</scope>
    <source>
        <strain evidence="7">CS162</strain>
    </source>
</reference>
<evidence type="ECO:0000256" key="2">
    <source>
        <dbReference type="ARBA" id="ARBA00010617"/>
    </source>
</evidence>
<dbReference type="InterPro" id="IPR036396">
    <property type="entry name" value="Cyt_P450_sf"/>
</dbReference>
<sequence>MPILDRLIVKNPLRLWLSKWGWGRATTPVAVFARERMAERNNEQVDWKEEKMSKGSRDFLSRFQEAHTKDSEFMSQQRVLAVTVANMFAGSDTTAITLRAIFYHLLCNPETMKRLRQELDRDAVFDEDGLATWSNVHELPYLSAVIKEGLRCHPAAGLSLERVVPSTGLTIGSYSIPPGTIVGCNAWVIHQSESVFGDHTELFRPERWLEADEAQRNGMNNMLFSFGAGTRSCIGKNISLLEMYKLVPALLHRFEKSLLM</sequence>
<feature type="binding site" description="axial binding residue" evidence="5">
    <location>
        <position position="233"/>
    </location>
    <ligand>
        <name>heme</name>
        <dbReference type="ChEBI" id="CHEBI:30413"/>
    </ligand>
    <ligandPart>
        <name>Fe</name>
        <dbReference type="ChEBI" id="CHEBI:18248"/>
    </ligandPart>
</feature>
<evidence type="ECO:0000256" key="1">
    <source>
        <dbReference type="ARBA" id="ARBA00001971"/>
    </source>
</evidence>
<dbReference type="InterPro" id="IPR001128">
    <property type="entry name" value="Cyt_P450"/>
</dbReference>
<dbReference type="EMBL" id="CAJRGZ010000015">
    <property type="protein sequence ID" value="CAG5148970.1"/>
    <property type="molecule type" value="Genomic_DNA"/>
</dbReference>
<dbReference type="OrthoDB" id="3934656at2759"/>
<dbReference type="Pfam" id="PF00067">
    <property type="entry name" value="p450"/>
    <property type="match status" value="1"/>
</dbReference>
<dbReference type="Proteomes" id="UP000676310">
    <property type="component" value="Unassembled WGS sequence"/>
</dbReference>